<keyword evidence="1" id="KW-0479">Metal-binding</keyword>
<evidence type="ECO:0000256" key="1">
    <source>
        <dbReference type="ARBA" id="ARBA00022723"/>
    </source>
</evidence>
<comment type="caution">
    <text evidence="5">The sequence shown here is derived from an EMBL/GenBank/DDBJ whole genome shotgun (WGS) entry which is preliminary data.</text>
</comment>
<dbReference type="GeneID" id="96089142"/>
<dbReference type="Pfam" id="PF00172">
    <property type="entry name" value="Zn_clus"/>
    <property type="match status" value="1"/>
</dbReference>
<feature type="compositionally biased region" description="Basic and acidic residues" evidence="3">
    <location>
        <begin position="12"/>
        <end position="26"/>
    </location>
</feature>
<feature type="region of interest" description="Disordered" evidence="3">
    <location>
        <begin position="182"/>
        <end position="215"/>
    </location>
</feature>
<feature type="compositionally biased region" description="Polar residues" evidence="3">
    <location>
        <begin position="122"/>
        <end position="149"/>
    </location>
</feature>
<gene>
    <name evidence="5" type="ORF">ACET3X_008820</name>
</gene>
<dbReference type="InterPro" id="IPR050987">
    <property type="entry name" value="AtrR-like"/>
</dbReference>
<dbReference type="PANTHER" id="PTHR46910">
    <property type="entry name" value="TRANSCRIPTION FACTOR PDR1"/>
    <property type="match status" value="1"/>
</dbReference>
<name>A0ABR3U8L4_9PLEO</name>
<protein>
    <recommendedName>
        <fullName evidence="4">Zn(2)-C6 fungal-type domain-containing protein</fullName>
    </recommendedName>
</protein>
<accession>A0ABR3U8L4</accession>
<dbReference type="PROSITE" id="PS50048">
    <property type="entry name" value="ZN2_CY6_FUNGAL_2"/>
    <property type="match status" value="1"/>
</dbReference>
<dbReference type="SUPFAM" id="SSF57701">
    <property type="entry name" value="Zn2/Cys6 DNA-binding domain"/>
    <property type="match status" value="1"/>
</dbReference>
<proteinExistence type="predicted"/>
<dbReference type="InterPro" id="IPR001138">
    <property type="entry name" value="Zn2Cys6_DnaBD"/>
</dbReference>
<sequence length="603" mass="68953">MPQQDAESSSIPDRDPQHATEDDRGTLKRKRSKYASRACHYCQRRKIKCDGADPCGPCSHRGQSCQRHTWETDKFKQRRNSGNSASDSMINFLLRRLVQLEERVERSDSTNADEQPDKSSGYAPQQLHSPQASSPSTTSLSRDARQSQGVIWDDGSPFAGEITLRYSLEVMEERLDRLGVHRLDRPSSPPAQSLTPAICPSTPTKTSPASQEHWRRTGNMRQLLDSYGLVFQLGDWKAQLESYFAEVHPLYPFLIPAQLWDTFNHLWASYSSSTPMPLGSNQDLELRLAIVFLCLATGKCTTGNRKQNEARHSAGWTFYCVANELIGDPLHLCVSSRSSMLQLQTLCSMVVYLFRLDANERAQNVLALAVSHAHTLGINRISTTEKMTLFEDESFRRIWWCIYVLDRRLCLETGRPFLILDMNIDAALPSDVDEDWLWMHKDSTVPAADLNPLGSTKLSNHRSPSIAYLKAMIGYSRISGKVWESFYAAPVAKQPLNELHREYVELSLDQWRQTLPPALMWTTQELHSLETVRPDVSSARRRFLLYLRYNWMRLSIRKPTLQQYDPNLDQNITCIGIAELIIAGFLQWHEELDILKFPHLRLV</sequence>
<dbReference type="SMART" id="SM00906">
    <property type="entry name" value="Fungal_trans"/>
    <property type="match status" value="1"/>
</dbReference>
<dbReference type="PANTHER" id="PTHR46910:SF13">
    <property type="entry name" value="SPECIFIC TRANSCRIPTION FACTOR, PUTATIVE (AFU_ORTHOLOGUE AFUA_4G06190)-RELATED"/>
    <property type="match status" value="1"/>
</dbReference>
<dbReference type="CDD" id="cd00067">
    <property type="entry name" value="GAL4"/>
    <property type="match status" value="1"/>
</dbReference>
<reference evidence="5 6" key="1">
    <citation type="submission" date="2024-09" db="EMBL/GenBank/DDBJ databases">
        <title>T2T genomes of carrot and Alternaria dauci and their utility for understanding host-pathogen interaction during carrot leaf blight disease.</title>
        <authorList>
            <person name="Liu W."/>
            <person name="Xu S."/>
            <person name="Ou C."/>
            <person name="Liu X."/>
            <person name="Zhuang F."/>
            <person name="Deng X.W."/>
        </authorList>
    </citation>
    <scope>NUCLEOTIDE SEQUENCE [LARGE SCALE GENOMIC DNA]</scope>
    <source>
        <strain evidence="5 6">A2016</strain>
    </source>
</reference>
<feature type="compositionally biased region" description="Polar residues" evidence="3">
    <location>
        <begin position="190"/>
        <end position="210"/>
    </location>
</feature>
<evidence type="ECO:0000313" key="5">
    <source>
        <dbReference type="EMBL" id="KAL1792313.1"/>
    </source>
</evidence>
<feature type="region of interest" description="Disordered" evidence="3">
    <location>
        <begin position="104"/>
        <end position="152"/>
    </location>
</feature>
<keyword evidence="2" id="KW-0539">Nucleus</keyword>
<evidence type="ECO:0000256" key="3">
    <source>
        <dbReference type="SAM" id="MobiDB-lite"/>
    </source>
</evidence>
<dbReference type="CDD" id="cd12148">
    <property type="entry name" value="fungal_TF_MHR"/>
    <property type="match status" value="1"/>
</dbReference>
<dbReference type="Proteomes" id="UP001578633">
    <property type="component" value="Chromosome 9"/>
</dbReference>
<dbReference type="InterPro" id="IPR007219">
    <property type="entry name" value="XnlR_reg_dom"/>
</dbReference>
<keyword evidence="6" id="KW-1185">Reference proteome</keyword>
<dbReference type="SMART" id="SM00066">
    <property type="entry name" value="GAL4"/>
    <property type="match status" value="1"/>
</dbReference>
<dbReference type="EMBL" id="JBHGVX010000009">
    <property type="protein sequence ID" value="KAL1792313.1"/>
    <property type="molecule type" value="Genomic_DNA"/>
</dbReference>
<dbReference type="Pfam" id="PF04082">
    <property type="entry name" value="Fungal_trans"/>
    <property type="match status" value="1"/>
</dbReference>
<feature type="compositionally biased region" description="Polar residues" evidence="3">
    <location>
        <begin position="1"/>
        <end position="11"/>
    </location>
</feature>
<feature type="region of interest" description="Disordered" evidence="3">
    <location>
        <begin position="1"/>
        <end position="30"/>
    </location>
</feature>
<feature type="domain" description="Zn(2)-C6 fungal-type" evidence="4">
    <location>
        <begin position="38"/>
        <end position="67"/>
    </location>
</feature>
<dbReference type="Gene3D" id="4.10.240.10">
    <property type="entry name" value="Zn(2)-C6 fungal-type DNA-binding domain"/>
    <property type="match status" value="1"/>
</dbReference>
<evidence type="ECO:0000313" key="6">
    <source>
        <dbReference type="Proteomes" id="UP001578633"/>
    </source>
</evidence>
<evidence type="ECO:0000259" key="4">
    <source>
        <dbReference type="PROSITE" id="PS50048"/>
    </source>
</evidence>
<dbReference type="RefSeq" id="XP_069302897.1">
    <property type="nucleotide sequence ID" value="XM_069455324.1"/>
</dbReference>
<organism evidence="5 6">
    <name type="scientific">Alternaria dauci</name>
    <dbReference type="NCBI Taxonomy" id="48095"/>
    <lineage>
        <taxon>Eukaryota</taxon>
        <taxon>Fungi</taxon>
        <taxon>Dikarya</taxon>
        <taxon>Ascomycota</taxon>
        <taxon>Pezizomycotina</taxon>
        <taxon>Dothideomycetes</taxon>
        <taxon>Pleosporomycetidae</taxon>
        <taxon>Pleosporales</taxon>
        <taxon>Pleosporineae</taxon>
        <taxon>Pleosporaceae</taxon>
        <taxon>Alternaria</taxon>
        <taxon>Alternaria sect. Porri</taxon>
    </lineage>
</organism>
<dbReference type="InterPro" id="IPR036864">
    <property type="entry name" value="Zn2-C6_fun-type_DNA-bd_sf"/>
</dbReference>
<evidence type="ECO:0000256" key="2">
    <source>
        <dbReference type="ARBA" id="ARBA00023242"/>
    </source>
</evidence>